<dbReference type="GeneID" id="106740640"/>
<dbReference type="GO" id="GO:0005856">
    <property type="term" value="C:cytoskeleton"/>
    <property type="evidence" value="ECO:0007669"/>
    <property type="project" value="UniProtKB-SubCell"/>
</dbReference>
<dbReference type="OrthoDB" id="7554052at2759"/>
<dbReference type="PANTHER" id="PTHR46321">
    <property type="entry name" value="KIF1-BINDING PROTEIN"/>
    <property type="match status" value="1"/>
</dbReference>
<dbReference type="GO" id="GO:1990535">
    <property type="term" value="P:neuron projection maintenance"/>
    <property type="evidence" value="ECO:0007669"/>
    <property type="project" value="TreeGrafter"/>
</dbReference>
<dbReference type="GO" id="GO:0021952">
    <property type="term" value="P:central nervous system projection neuron axonogenesis"/>
    <property type="evidence" value="ECO:0007669"/>
    <property type="project" value="TreeGrafter"/>
</dbReference>
<evidence type="ECO:0000313" key="6">
    <source>
        <dbReference type="Proteomes" id="UP000515204"/>
    </source>
</evidence>
<protein>
    <recommendedName>
        <fullName evidence="3">KIF-binding protein</fullName>
    </recommendedName>
</protein>
<evidence type="ECO:0000256" key="3">
    <source>
        <dbReference type="ARBA" id="ARBA00016840"/>
    </source>
</evidence>
<dbReference type="InterPro" id="IPR022083">
    <property type="entry name" value="KBP"/>
</dbReference>
<dbReference type="GO" id="GO:0000226">
    <property type="term" value="P:microtubule cytoskeleton organization"/>
    <property type="evidence" value="ECO:0007669"/>
    <property type="project" value="TreeGrafter"/>
</dbReference>
<evidence type="ECO:0000256" key="2">
    <source>
        <dbReference type="ARBA" id="ARBA00010305"/>
    </source>
</evidence>
<proteinExistence type="inferred from homology"/>
<keyword evidence="4" id="KW-0963">Cytoplasm</keyword>
<organism evidence="6 7">
    <name type="scientific">Dinoponera quadriceps</name>
    <name type="common">South American ant</name>
    <dbReference type="NCBI Taxonomy" id="609295"/>
    <lineage>
        <taxon>Eukaryota</taxon>
        <taxon>Metazoa</taxon>
        <taxon>Ecdysozoa</taxon>
        <taxon>Arthropoda</taxon>
        <taxon>Hexapoda</taxon>
        <taxon>Insecta</taxon>
        <taxon>Pterygota</taxon>
        <taxon>Neoptera</taxon>
        <taxon>Endopterygota</taxon>
        <taxon>Hymenoptera</taxon>
        <taxon>Apocrita</taxon>
        <taxon>Aculeata</taxon>
        <taxon>Formicoidea</taxon>
        <taxon>Formicidae</taxon>
        <taxon>Ponerinae</taxon>
        <taxon>Ponerini</taxon>
        <taxon>Dinoponera</taxon>
    </lineage>
</organism>
<evidence type="ECO:0000256" key="1">
    <source>
        <dbReference type="ARBA" id="ARBA00004245"/>
    </source>
</evidence>
<gene>
    <name evidence="7" type="primary">LOC106740640</name>
</gene>
<reference evidence="7" key="1">
    <citation type="submission" date="2025-08" db="UniProtKB">
        <authorList>
            <consortium name="RefSeq"/>
        </authorList>
    </citation>
    <scope>IDENTIFICATION</scope>
</reference>
<dbReference type="Pfam" id="PF12309">
    <property type="entry name" value="KBP_C"/>
    <property type="match status" value="1"/>
</dbReference>
<evidence type="ECO:0000256" key="4">
    <source>
        <dbReference type="ARBA" id="ARBA00022490"/>
    </source>
</evidence>
<sequence length="378" mass="44345">MAYTKGQDVFPAPIDILNIIGIEDKSNTLYLLDRMYMNTLKYLIILKDKVKHRLVDMEKIATYMHNLLKKQLNNIPAIVDHISWVKEVLRLAEFFISCGRFMECKNHLIVASVVAKHFNDYCKIHVELSAKKKGCLHRQYIYIISIIDTCWVRYGLILLYSSSKHVLEKEGRDNFSWTNCYEAKSMVQSVKQSTGLLLFTCTEKEYEDFMYIARDNYITNCNDAKIIFVRILQLVNKVKANKFVSEDADVRAELAQYISKAYKYLGFFERDKVNQMKLQKRRVEALEDCLKTLNEDDQIYCSFIWFELAVINSIVLDVNIENVDRDKLTAEELAEIDQLVKYIVNYFQLYMENFDAVRYGLTNDVVDVLTKITKLFLL</sequence>
<dbReference type="RefSeq" id="XP_014467369.1">
    <property type="nucleotide sequence ID" value="XM_014611883.1"/>
</dbReference>
<accession>A0A6P3WNL5</accession>
<name>A0A6P3WNL5_DINQU</name>
<dbReference type="AlphaFoldDB" id="A0A6P3WNL5"/>
<dbReference type="PANTHER" id="PTHR46321:SF1">
    <property type="entry name" value="KIF-BINDING PROTEIN"/>
    <property type="match status" value="1"/>
</dbReference>
<dbReference type="Proteomes" id="UP000515204">
    <property type="component" value="Unplaced"/>
</dbReference>
<keyword evidence="5" id="KW-0206">Cytoskeleton</keyword>
<evidence type="ECO:0000313" key="7">
    <source>
        <dbReference type="RefSeq" id="XP_014467369.1"/>
    </source>
</evidence>
<comment type="similarity">
    <text evidence="2">Belongs to the KIF-binding protein family.</text>
</comment>
<evidence type="ECO:0000256" key="5">
    <source>
        <dbReference type="ARBA" id="ARBA00023212"/>
    </source>
</evidence>
<dbReference type="KEGG" id="dqu:106740640"/>
<comment type="subcellular location">
    <subcellularLocation>
        <location evidence="1">Cytoplasm</location>
        <location evidence="1">Cytoskeleton</location>
    </subcellularLocation>
</comment>
<keyword evidence="6" id="KW-1185">Reference proteome</keyword>